<accession>A0A5A7TPN8</accession>
<sequence length="119" mass="13615">MATARAFPKPPSLLPSLQPTIGFVSPVSFQTSSSLPYRLRRHRSIVTSHQRLQFFCLNIYSVYTVVGLGEFWVCSKDSLNDFELQMRSLTDEQLTAKTSEFRRRLRQGERETLADVQSG</sequence>
<dbReference type="AlphaFoldDB" id="A0A5A7TPN8"/>
<protein>
    <submittedName>
        <fullName evidence="1">Protein translocase subunit SECA2</fullName>
    </submittedName>
</protein>
<evidence type="ECO:0000313" key="2">
    <source>
        <dbReference type="Proteomes" id="UP000321393"/>
    </source>
</evidence>
<comment type="caution">
    <text evidence="1">The sequence shown here is derived from an EMBL/GenBank/DDBJ whole genome shotgun (WGS) entry which is preliminary data.</text>
</comment>
<dbReference type="OrthoDB" id="27934at2759"/>
<organism evidence="1 2">
    <name type="scientific">Cucumis melo var. makuwa</name>
    <name type="common">Oriental melon</name>
    <dbReference type="NCBI Taxonomy" id="1194695"/>
    <lineage>
        <taxon>Eukaryota</taxon>
        <taxon>Viridiplantae</taxon>
        <taxon>Streptophyta</taxon>
        <taxon>Embryophyta</taxon>
        <taxon>Tracheophyta</taxon>
        <taxon>Spermatophyta</taxon>
        <taxon>Magnoliopsida</taxon>
        <taxon>eudicotyledons</taxon>
        <taxon>Gunneridae</taxon>
        <taxon>Pentapetalae</taxon>
        <taxon>rosids</taxon>
        <taxon>fabids</taxon>
        <taxon>Cucurbitales</taxon>
        <taxon>Cucurbitaceae</taxon>
        <taxon>Benincaseae</taxon>
        <taxon>Cucumis</taxon>
    </lineage>
</organism>
<gene>
    <name evidence="1" type="ORF">E6C27_scaffold74G001500</name>
</gene>
<dbReference type="Proteomes" id="UP000321393">
    <property type="component" value="Unassembled WGS sequence"/>
</dbReference>
<evidence type="ECO:0000313" key="1">
    <source>
        <dbReference type="EMBL" id="KAA0044858.1"/>
    </source>
</evidence>
<proteinExistence type="predicted"/>
<name>A0A5A7TPN8_CUCMM</name>
<reference evidence="1 2" key="1">
    <citation type="submission" date="2019-08" db="EMBL/GenBank/DDBJ databases">
        <title>Draft genome sequences of two oriental melons (Cucumis melo L. var makuwa).</title>
        <authorList>
            <person name="Kwon S.-Y."/>
        </authorList>
    </citation>
    <scope>NUCLEOTIDE SEQUENCE [LARGE SCALE GENOMIC DNA]</scope>
    <source>
        <strain evidence="2">cv. SW 3</strain>
        <tissue evidence="1">Leaf</tissue>
    </source>
</reference>
<dbReference type="EMBL" id="SSTE01014791">
    <property type="protein sequence ID" value="KAA0044858.1"/>
    <property type="molecule type" value="Genomic_DNA"/>
</dbReference>